<feature type="transmembrane region" description="Helical" evidence="8">
    <location>
        <begin position="198"/>
        <end position="216"/>
    </location>
</feature>
<feature type="transmembrane region" description="Helical" evidence="8">
    <location>
        <begin position="38"/>
        <end position="59"/>
    </location>
</feature>
<feature type="transmembrane region" description="Helical" evidence="8">
    <location>
        <begin position="155"/>
        <end position="178"/>
    </location>
</feature>
<keyword evidence="7 8" id="KW-0472">Membrane</keyword>
<evidence type="ECO:0000256" key="2">
    <source>
        <dbReference type="ARBA" id="ARBA00010100"/>
    </source>
</evidence>
<feature type="transmembrane region" description="Helical" evidence="8">
    <location>
        <begin position="383"/>
        <end position="404"/>
    </location>
</feature>
<keyword evidence="4 8" id="KW-1003">Cell membrane</keyword>
<dbReference type="PANTHER" id="PTHR30003">
    <property type="entry name" value="L-LACTATE PERMEASE"/>
    <property type="match status" value="1"/>
</dbReference>
<evidence type="ECO:0000313" key="11">
    <source>
        <dbReference type="Proteomes" id="UP001300763"/>
    </source>
</evidence>
<dbReference type="RefSeq" id="WP_274199499.1">
    <property type="nucleotide sequence ID" value="NZ_JAQZAO010000002.1"/>
</dbReference>
<dbReference type="PANTHER" id="PTHR30003:SF0">
    <property type="entry name" value="GLYCOLATE PERMEASE GLCA-RELATED"/>
    <property type="match status" value="1"/>
</dbReference>
<sequence length="569" mass="58247">MYVQNDTPLGGSLALSSLVAVLPLLTLFVLLGGLRMRAWLASLIGLAVALAVAIVAYGMPVGQALLAGAEGAVFGFFPILWIVINALWIYQMTVSTGHFDVLRRSFGSVSDDQRVQAVIIAFCFGALLEALAGFGTPVAICTVMLMALRFSPLKAAVVALVANTAPVAFGAIAVPITTLASVTGLPEEALGAMVGRQTPILALFVPFVLVALVDGARGLRETWSVALVAGVVFGVAQFVTSNYISLALTDIVAALLAAGAVVLLVRARPPRRSAVVTDASEDARESVGVAGGGSAGGGGSGGGAASTDAPAGSDHDDHSRDTRRDVVLAYAPYLIIILLFSLQQIPVIDDALSATTVKFNWPGLNVLTEAGRPVSTQAFTFNWLESAGTILLIAGIVTALVLRVRPGVAVAAYGRTLVQLRTAIVTVMAVLALAYVMNTSGQTLTLGGLLAGTGGFFAVLSPVLGWLGVAVTGSDTSANSLFGSLQVTAARGAGLDPILLAAANSSGGVLGKMISPQNLAIAASAVSMSGREGEIFRKVLLWSLVFLAGMCVLVLLQSTPVLGWMVVPG</sequence>
<protein>
    <recommendedName>
        <fullName evidence="8">L-lactate permease</fullName>
    </recommendedName>
</protein>
<comment type="function">
    <text evidence="8">Uptake of L-lactate across the membrane. Can also transport D-lactate and glycolate.</text>
</comment>
<feature type="transmembrane region" description="Helical" evidence="8">
    <location>
        <begin position="12"/>
        <end position="32"/>
    </location>
</feature>
<proteinExistence type="inferred from homology"/>
<evidence type="ECO:0000256" key="5">
    <source>
        <dbReference type="ARBA" id="ARBA00022692"/>
    </source>
</evidence>
<evidence type="ECO:0000256" key="7">
    <source>
        <dbReference type="ARBA" id="ARBA00023136"/>
    </source>
</evidence>
<evidence type="ECO:0000256" key="3">
    <source>
        <dbReference type="ARBA" id="ARBA00022448"/>
    </source>
</evidence>
<reference evidence="10 11" key="1">
    <citation type="submission" date="2023-02" db="EMBL/GenBank/DDBJ databases">
        <title>Genome sequencing required for Actinomycetospora new species description.</title>
        <authorList>
            <person name="Saimee Y."/>
            <person name="Duangmal K."/>
        </authorList>
    </citation>
    <scope>NUCLEOTIDE SEQUENCE [LARGE SCALE GENOMIC DNA]</scope>
    <source>
        <strain evidence="10 11">DW7H6</strain>
    </source>
</reference>
<keyword evidence="3 8" id="KW-0813">Transport</keyword>
<evidence type="ECO:0000256" key="4">
    <source>
        <dbReference type="ARBA" id="ARBA00022475"/>
    </source>
</evidence>
<dbReference type="InterPro" id="IPR003804">
    <property type="entry name" value="Lactate_perm"/>
</dbReference>
<dbReference type="Proteomes" id="UP001300763">
    <property type="component" value="Unassembled WGS sequence"/>
</dbReference>
<feature type="transmembrane region" description="Helical" evidence="8">
    <location>
        <begin position="416"/>
        <end position="437"/>
    </location>
</feature>
<evidence type="ECO:0000256" key="6">
    <source>
        <dbReference type="ARBA" id="ARBA00022989"/>
    </source>
</evidence>
<feature type="transmembrane region" description="Helical" evidence="8">
    <location>
        <begin position="115"/>
        <end position="148"/>
    </location>
</feature>
<feature type="transmembrane region" description="Helical" evidence="8">
    <location>
        <begin position="539"/>
        <end position="567"/>
    </location>
</feature>
<feature type="region of interest" description="Disordered" evidence="9">
    <location>
        <begin position="285"/>
        <end position="320"/>
    </location>
</feature>
<feature type="transmembrane region" description="Helical" evidence="8">
    <location>
        <begin position="327"/>
        <end position="345"/>
    </location>
</feature>
<feature type="transmembrane region" description="Helical" evidence="8">
    <location>
        <begin position="223"/>
        <end position="240"/>
    </location>
</feature>
<evidence type="ECO:0000313" key="10">
    <source>
        <dbReference type="EMBL" id="MDD7964976.1"/>
    </source>
</evidence>
<evidence type="ECO:0000256" key="1">
    <source>
        <dbReference type="ARBA" id="ARBA00004651"/>
    </source>
</evidence>
<name>A0ABT5SQ57_9PSEU</name>
<dbReference type="NCBIfam" id="TIGR00795">
    <property type="entry name" value="lctP"/>
    <property type="match status" value="1"/>
</dbReference>
<comment type="caution">
    <text evidence="10">The sequence shown here is derived from an EMBL/GenBank/DDBJ whole genome shotgun (WGS) entry which is preliminary data.</text>
</comment>
<feature type="compositionally biased region" description="Gly residues" evidence="9">
    <location>
        <begin position="289"/>
        <end position="304"/>
    </location>
</feature>
<accession>A0ABT5SQ57</accession>
<feature type="transmembrane region" description="Helical" evidence="8">
    <location>
        <begin position="246"/>
        <end position="265"/>
    </location>
</feature>
<organism evidence="10 11">
    <name type="scientific">Actinomycetospora lemnae</name>
    <dbReference type="NCBI Taxonomy" id="3019891"/>
    <lineage>
        <taxon>Bacteria</taxon>
        <taxon>Bacillati</taxon>
        <taxon>Actinomycetota</taxon>
        <taxon>Actinomycetes</taxon>
        <taxon>Pseudonocardiales</taxon>
        <taxon>Pseudonocardiaceae</taxon>
        <taxon>Actinomycetospora</taxon>
    </lineage>
</organism>
<dbReference type="Pfam" id="PF02652">
    <property type="entry name" value="Lactate_perm"/>
    <property type="match status" value="1"/>
</dbReference>
<feature type="transmembrane region" description="Helical" evidence="8">
    <location>
        <begin position="71"/>
        <end position="90"/>
    </location>
</feature>
<feature type="transmembrane region" description="Helical" evidence="8">
    <location>
        <begin position="449"/>
        <end position="471"/>
    </location>
</feature>
<comment type="similarity">
    <text evidence="2 8">Belongs to the lactate permease family.</text>
</comment>
<comment type="subcellular location">
    <subcellularLocation>
        <location evidence="1 8">Cell membrane</location>
        <topology evidence="1 8">Multi-pass membrane protein</topology>
    </subcellularLocation>
</comment>
<dbReference type="EMBL" id="JAQZAO010000002">
    <property type="protein sequence ID" value="MDD7964976.1"/>
    <property type="molecule type" value="Genomic_DNA"/>
</dbReference>
<keyword evidence="5 8" id="KW-0812">Transmembrane</keyword>
<keyword evidence="11" id="KW-1185">Reference proteome</keyword>
<evidence type="ECO:0000256" key="9">
    <source>
        <dbReference type="SAM" id="MobiDB-lite"/>
    </source>
</evidence>
<gene>
    <name evidence="10" type="ORF">PGB27_06385</name>
</gene>
<evidence type="ECO:0000256" key="8">
    <source>
        <dbReference type="RuleBase" id="RU365092"/>
    </source>
</evidence>
<keyword evidence="6 8" id="KW-1133">Transmembrane helix</keyword>